<dbReference type="InterPro" id="IPR041657">
    <property type="entry name" value="HTH_17"/>
</dbReference>
<dbReference type="NCBIfam" id="TIGR01764">
    <property type="entry name" value="excise"/>
    <property type="match status" value="1"/>
</dbReference>
<dbReference type="InterPro" id="IPR010093">
    <property type="entry name" value="SinI_DNA-bd"/>
</dbReference>
<dbReference type="Proteomes" id="UP000718821">
    <property type="component" value="Unassembled WGS sequence"/>
</dbReference>
<keyword evidence="3" id="KW-1185">Reference proteome</keyword>
<dbReference type="AlphaFoldDB" id="A0A938WWG8"/>
<accession>A0A938WWG8</accession>
<dbReference type="Pfam" id="PF12728">
    <property type="entry name" value="HTH_17"/>
    <property type="match status" value="1"/>
</dbReference>
<proteinExistence type="predicted"/>
<organism evidence="2 3">
    <name type="scientific">Bifidobacterium pullorum subsp. saeculare</name>
    <dbReference type="NCBI Taxonomy" id="78257"/>
    <lineage>
        <taxon>Bacteria</taxon>
        <taxon>Bacillati</taxon>
        <taxon>Actinomycetota</taxon>
        <taxon>Actinomycetes</taxon>
        <taxon>Bifidobacteriales</taxon>
        <taxon>Bifidobacteriaceae</taxon>
        <taxon>Bifidobacterium</taxon>
    </lineage>
</organism>
<gene>
    <name evidence="2" type="ORF">H7U32_01115</name>
</gene>
<evidence type="ECO:0000313" key="3">
    <source>
        <dbReference type="Proteomes" id="UP000718821"/>
    </source>
</evidence>
<reference evidence="2" key="1">
    <citation type="submission" date="2020-08" db="EMBL/GenBank/DDBJ databases">
        <authorList>
            <person name="Cejkova D."/>
            <person name="Kubasova T."/>
            <person name="Jahodarova E."/>
            <person name="Rychlik I."/>
        </authorList>
    </citation>
    <scope>NUCLEOTIDE SEQUENCE</scope>
    <source>
        <strain evidence="2">An836</strain>
    </source>
</reference>
<evidence type="ECO:0000259" key="1">
    <source>
        <dbReference type="Pfam" id="PF12728"/>
    </source>
</evidence>
<evidence type="ECO:0000313" key="2">
    <source>
        <dbReference type="EMBL" id="MBM6698947.1"/>
    </source>
</evidence>
<dbReference type="GO" id="GO:0003677">
    <property type="term" value="F:DNA binding"/>
    <property type="evidence" value="ECO:0007669"/>
    <property type="project" value="InterPro"/>
</dbReference>
<dbReference type="EMBL" id="JACLYU010000001">
    <property type="protein sequence ID" value="MBM6698947.1"/>
    <property type="molecule type" value="Genomic_DNA"/>
</dbReference>
<protein>
    <submittedName>
        <fullName evidence="2">Helix-turn-helix domain-containing protein</fullName>
    </submittedName>
</protein>
<sequence length="59" mass="7004">MTQKKQRDLPTIVGIPFVMAYLHCSRSHVYEMLRRGELRAYRVGGRRYVDYASLARHFC</sequence>
<comment type="caution">
    <text evidence="2">The sequence shown here is derived from an EMBL/GenBank/DDBJ whole genome shotgun (WGS) entry which is preliminary data.</text>
</comment>
<feature type="domain" description="Helix-turn-helix" evidence="1">
    <location>
        <begin position="18"/>
        <end position="57"/>
    </location>
</feature>
<reference evidence="2" key="2">
    <citation type="journal article" date="2021" name="Sci. Rep.">
        <title>The distribution of antibiotic resistance genes in chicken gut microbiota commensals.</title>
        <authorList>
            <person name="Juricova H."/>
            <person name="Matiasovicova J."/>
            <person name="Kubasova T."/>
            <person name="Cejkova D."/>
            <person name="Rychlik I."/>
        </authorList>
    </citation>
    <scope>NUCLEOTIDE SEQUENCE</scope>
    <source>
        <strain evidence="2">An836</strain>
    </source>
</reference>
<name>A0A938WWG8_9BIFI</name>